<dbReference type="NCBIfam" id="TIGR00112">
    <property type="entry name" value="proC"/>
    <property type="match status" value="1"/>
</dbReference>
<keyword evidence="4" id="KW-0641">Proline biosynthesis</keyword>
<evidence type="ECO:0000256" key="3">
    <source>
        <dbReference type="ARBA" id="ARBA00023002"/>
    </source>
</evidence>
<dbReference type="PANTHER" id="PTHR11645:SF0">
    <property type="entry name" value="PYRROLINE-5-CARBOXYLATE REDUCTASE 3"/>
    <property type="match status" value="1"/>
</dbReference>
<evidence type="ECO:0000259" key="7">
    <source>
        <dbReference type="Pfam" id="PF03807"/>
    </source>
</evidence>
<keyword evidence="10" id="KW-1185">Reference proteome</keyword>
<dbReference type="AlphaFoldDB" id="A4BKC4"/>
<feature type="binding site" evidence="6">
    <location>
        <begin position="8"/>
        <end position="13"/>
    </location>
    <ligand>
        <name>NADP(+)</name>
        <dbReference type="ChEBI" id="CHEBI:58349"/>
    </ligand>
</feature>
<keyword evidence="4" id="KW-0028">Amino-acid biosynthesis</keyword>
<dbReference type="SUPFAM" id="SSF48179">
    <property type="entry name" value="6-phosphogluconate dehydrogenase C-terminal domain-like"/>
    <property type="match status" value="1"/>
</dbReference>
<dbReference type="RefSeq" id="WP_008044390.1">
    <property type="nucleotide sequence ID" value="NZ_CH724151.1"/>
</dbReference>
<dbReference type="UniPathway" id="UPA00098">
    <property type="reaction ID" value="UER00361"/>
</dbReference>
<dbReference type="Gene3D" id="1.10.3730.10">
    <property type="entry name" value="ProC C-terminal domain-like"/>
    <property type="match status" value="1"/>
</dbReference>
<evidence type="ECO:0000256" key="1">
    <source>
        <dbReference type="ARBA" id="ARBA00005525"/>
    </source>
</evidence>
<organism evidence="9 10">
    <name type="scientific">Reinekea blandensis MED297</name>
    <dbReference type="NCBI Taxonomy" id="314283"/>
    <lineage>
        <taxon>Bacteria</taxon>
        <taxon>Pseudomonadati</taxon>
        <taxon>Pseudomonadota</taxon>
        <taxon>Gammaproteobacteria</taxon>
        <taxon>Oceanospirillales</taxon>
        <taxon>Saccharospirillaceae</taxon>
        <taxon>Reinekea</taxon>
    </lineage>
</organism>
<gene>
    <name evidence="4" type="primary">proC</name>
    <name evidence="9" type="ORF">MED297_19057</name>
</gene>
<keyword evidence="4" id="KW-0963">Cytoplasm</keyword>
<dbReference type="FunFam" id="1.10.3730.10:FF:000001">
    <property type="entry name" value="Pyrroline-5-carboxylate reductase"/>
    <property type="match status" value="1"/>
</dbReference>
<protein>
    <recommendedName>
        <fullName evidence="4 5">Pyrroline-5-carboxylate reductase</fullName>
        <shortName evidence="4">P5C reductase</shortName>
        <shortName evidence="4">P5CR</shortName>
        <ecNumber evidence="4 5">1.5.1.2</ecNumber>
    </recommendedName>
    <alternativeName>
        <fullName evidence="4">PCA reductase</fullName>
    </alternativeName>
</protein>
<evidence type="ECO:0000256" key="2">
    <source>
        <dbReference type="ARBA" id="ARBA00022857"/>
    </source>
</evidence>
<keyword evidence="2 4" id="KW-0521">NADP</keyword>
<dbReference type="EMBL" id="AAOE01000043">
    <property type="protein sequence ID" value="EAR07429.1"/>
    <property type="molecule type" value="Genomic_DNA"/>
</dbReference>
<dbReference type="Pfam" id="PF14748">
    <property type="entry name" value="P5CR_dimer"/>
    <property type="match status" value="1"/>
</dbReference>
<comment type="catalytic activity">
    <reaction evidence="4">
        <text>L-proline + NAD(+) = (S)-1-pyrroline-5-carboxylate + NADH + 2 H(+)</text>
        <dbReference type="Rhea" id="RHEA:14105"/>
        <dbReference type="ChEBI" id="CHEBI:15378"/>
        <dbReference type="ChEBI" id="CHEBI:17388"/>
        <dbReference type="ChEBI" id="CHEBI:57540"/>
        <dbReference type="ChEBI" id="CHEBI:57945"/>
        <dbReference type="ChEBI" id="CHEBI:60039"/>
        <dbReference type="EC" id="1.5.1.2"/>
    </reaction>
</comment>
<evidence type="ECO:0000256" key="4">
    <source>
        <dbReference type="HAMAP-Rule" id="MF_01925"/>
    </source>
</evidence>
<evidence type="ECO:0000259" key="8">
    <source>
        <dbReference type="Pfam" id="PF14748"/>
    </source>
</evidence>
<dbReference type="STRING" id="314283.MED297_19057"/>
<dbReference type="GO" id="GO:0055129">
    <property type="term" value="P:L-proline biosynthetic process"/>
    <property type="evidence" value="ECO:0007669"/>
    <property type="project" value="UniProtKB-UniRule"/>
</dbReference>
<dbReference type="Pfam" id="PF03807">
    <property type="entry name" value="F420_oxidored"/>
    <property type="match status" value="1"/>
</dbReference>
<keyword evidence="3 4" id="KW-0560">Oxidoreductase</keyword>
<name>A4BKC4_9GAMM</name>
<feature type="domain" description="Pyrroline-5-carboxylate reductase dimerisation" evidence="8">
    <location>
        <begin position="162"/>
        <end position="266"/>
    </location>
</feature>
<comment type="caution">
    <text evidence="9">The sequence shown here is derived from an EMBL/GenBank/DDBJ whole genome shotgun (WGS) entry which is preliminary data.</text>
</comment>
<dbReference type="HAMAP" id="MF_01925">
    <property type="entry name" value="P5C_reductase"/>
    <property type="match status" value="1"/>
</dbReference>
<comment type="catalytic activity">
    <reaction evidence="4">
        <text>L-proline + NADP(+) = (S)-1-pyrroline-5-carboxylate + NADPH + 2 H(+)</text>
        <dbReference type="Rhea" id="RHEA:14109"/>
        <dbReference type="ChEBI" id="CHEBI:15378"/>
        <dbReference type="ChEBI" id="CHEBI:17388"/>
        <dbReference type="ChEBI" id="CHEBI:57783"/>
        <dbReference type="ChEBI" id="CHEBI:58349"/>
        <dbReference type="ChEBI" id="CHEBI:60039"/>
        <dbReference type="EC" id="1.5.1.2"/>
    </reaction>
</comment>
<dbReference type="InterPro" id="IPR000304">
    <property type="entry name" value="Pyrroline-COOH_reductase"/>
</dbReference>
<comment type="function">
    <text evidence="4">Catalyzes the reduction of 1-pyrroline-5-carboxylate (PCA) to L-proline.</text>
</comment>
<dbReference type="Gene3D" id="3.40.50.720">
    <property type="entry name" value="NAD(P)-binding Rossmann-like Domain"/>
    <property type="match status" value="1"/>
</dbReference>
<dbReference type="Proteomes" id="UP000005953">
    <property type="component" value="Unassembled WGS sequence"/>
</dbReference>
<proteinExistence type="inferred from homology"/>
<evidence type="ECO:0000256" key="6">
    <source>
        <dbReference type="PIRSR" id="PIRSR000193-1"/>
    </source>
</evidence>
<dbReference type="HOGENOM" id="CLU_042344_0_1_6"/>
<dbReference type="InterPro" id="IPR008927">
    <property type="entry name" value="6-PGluconate_DH-like_C_sf"/>
</dbReference>
<comment type="pathway">
    <text evidence="4">Amino-acid biosynthesis; L-proline biosynthesis; L-proline from L-glutamate 5-semialdehyde: step 1/1.</text>
</comment>
<reference evidence="9 10" key="1">
    <citation type="submission" date="2006-02" db="EMBL/GenBank/DDBJ databases">
        <authorList>
            <person name="Pinhassi J."/>
            <person name="Pedros-Alio C."/>
            <person name="Ferriera S."/>
            <person name="Johnson J."/>
            <person name="Kravitz S."/>
            <person name="Halpern A."/>
            <person name="Remington K."/>
            <person name="Beeson K."/>
            <person name="Tran B."/>
            <person name="Rogers Y.-H."/>
            <person name="Friedman R."/>
            <person name="Venter J.C."/>
        </authorList>
    </citation>
    <scope>NUCLEOTIDE SEQUENCE [LARGE SCALE GENOMIC DNA]</scope>
    <source>
        <strain evidence="9 10">MED297</strain>
    </source>
</reference>
<comment type="subcellular location">
    <subcellularLocation>
        <location evidence="4">Cytoplasm</location>
    </subcellularLocation>
</comment>
<comment type="similarity">
    <text evidence="1 4">Belongs to the pyrroline-5-carboxylate reductase family.</text>
</comment>
<dbReference type="OrthoDB" id="9805754at2"/>
<dbReference type="PANTHER" id="PTHR11645">
    <property type="entry name" value="PYRROLINE-5-CARBOXYLATE REDUCTASE"/>
    <property type="match status" value="1"/>
</dbReference>
<dbReference type="PIRSF" id="PIRSF000193">
    <property type="entry name" value="Pyrrol-5-carb_rd"/>
    <property type="match status" value="1"/>
</dbReference>
<evidence type="ECO:0000313" key="9">
    <source>
        <dbReference type="EMBL" id="EAR07429.1"/>
    </source>
</evidence>
<dbReference type="InterPro" id="IPR028939">
    <property type="entry name" value="P5C_Rdtase_cat_N"/>
</dbReference>
<evidence type="ECO:0000313" key="10">
    <source>
        <dbReference type="Proteomes" id="UP000005953"/>
    </source>
</evidence>
<dbReference type="GO" id="GO:0005737">
    <property type="term" value="C:cytoplasm"/>
    <property type="evidence" value="ECO:0007669"/>
    <property type="project" value="UniProtKB-SubCell"/>
</dbReference>
<evidence type="ECO:0000256" key="5">
    <source>
        <dbReference type="NCBIfam" id="TIGR00112"/>
    </source>
</evidence>
<dbReference type="InterPro" id="IPR029036">
    <property type="entry name" value="P5CR_dimer"/>
</dbReference>
<dbReference type="InterPro" id="IPR036291">
    <property type="entry name" value="NAD(P)-bd_dom_sf"/>
</dbReference>
<accession>A4BKC4</accession>
<dbReference type="SUPFAM" id="SSF51735">
    <property type="entry name" value="NAD(P)-binding Rossmann-fold domains"/>
    <property type="match status" value="1"/>
</dbReference>
<dbReference type="GO" id="GO:0004735">
    <property type="term" value="F:pyrroline-5-carboxylate reductase activity"/>
    <property type="evidence" value="ECO:0007669"/>
    <property type="project" value="UniProtKB-UniRule"/>
</dbReference>
<dbReference type="EC" id="1.5.1.2" evidence="4 5"/>
<feature type="domain" description="Pyrroline-5-carboxylate reductase catalytic N-terminal" evidence="7">
    <location>
        <begin position="5"/>
        <end position="97"/>
    </location>
</feature>
<sequence>MRYPLGFIGAGNMSGAIIKGLLNAGTAPGDLLICARTQATLDTYQALGCATTLDASEVMRTCDAVMLGVKPQMLKDVLQPLADEAQAHQPLLLSVVAAIPATSIERWLGGNLAIIRTMPNTPSLVKQGATGLYANERVTDAQKSLAETTFAGIGRYSWVDNEADLHAVTATAGSAPAYFFQFAESMQKTALELGLTDAQSRTLIGQTMLGAATMILETDTDIAQMRKNVCSPNGTTERAIQSFQTDDIDAVVRRAMLACLERSEELSSELGDA</sequence>